<keyword evidence="7 23" id="KW-0121">Carboxypeptidase</keyword>
<keyword evidence="12" id="KW-0256">Endoplasmic reticulum</keyword>
<evidence type="ECO:0000256" key="2">
    <source>
        <dbReference type="ARBA" id="ARBA00004371"/>
    </source>
</evidence>
<dbReference type="PANTHER" id="PTHR12053:SF3">
    <property type="entry name" value="CARBOXYPEPTIDASE Q"/>
    <property type="match status" value="1"/>
</dbReference>
<dbReference type="RefSeq" id="WP_183233962.1">
    <property type="nucleotide sequence ID" value="NZ_FZQA01000001.1"/>
</dbReference>
<evidence type="ECO:0000256" key="18">
    <source>
        <dbReference type="ARBA" id="ARBA00023228"/>
    </source>
</evidence>
<keyword evidence="8" id="KW-0645">Protease</keyword>
<dbReference type="GO" id="GO:0070573">
    <property type="term" value="F:metallodipeptidase activity"/>
    <property type="evidence" value="ECO:0007669"/>
    <property type="project" value="InterPro"/>
</dbReference>
<evidence type="ECO:0000313" key="23">
    <source>
        <dbReference type="EMBL" id="SNT67845.1"/>
    </source>
</evidence>
<keyword evidence="13" id="KW-0862">Zinc</keyword>
<evidence type="ECO:0000256" key="19">
    <source>
        <dbReference type="ARBA" id="ARBA00025833"/>
    </source>
</evidence>
<evidence type="ECO:0000256" key="7">
    <source>
        <dbReference type="ARBA" id="ARBA00022645"/>
    </source>
</evidence>
<dbReference type="GO" id="GO:0005576">
    <property type="term" value="C:extracellular region"/>
    <property type="evidence" value="ECO:0007669"/>
    <property type="project" value="UniProtKB-SubCell"/>
</dbReference>
<keyword evidence="14" id="KW-0333">Golgi apparatus</keyword>
<feature type="chain" id="PRO_5013190082" description="Carboxypeptidase Q" evidence="21">
    <location>
        <begin position="20"/>
        <end position="478"/>
    </location>
</feature>
<keyword evidence="9" id="KW-0479">Metal-binding</keyword>
<keyword evidence="24" id="KW-1185">Reference proteome</keyword>
<evidence type="ECO:0000256" key="15">
    <source>
        <dbReference type="ARBA" id="ARBA00023049"/>
    </source>
</evidence>
<dbReference type="PANTHER" id="PTHR12053">
    <property type="entry name" value="PROTEASE FAMILY M28 PLASMA GLUTAMATE CARBOXYPEPTIDASE-RELATED"/>
    <property type="match status" value="1"/>
</dbReference>
<evidence type="ECO:0000256" key="20">
    <source>
        <dbReference type="ARBA" id="ARBA00033328"/>
    </source>
</evidence>
<dbReference type="Pfam" id="PF04389">
    <property type="entry name" value="Peptidase_M28"/>
    <property type="match status" value="1"/>
</dbReference>
<keyword evidence="17" id="KW-0325">Glycoprotein</keyword>
<comment type="subcellular location">
    <subcellularLocation>
        <location evidence="1">Endoplasmic reticulum</location>
    </subcellularLocation>
    <subcellularLocation>
        <location evidence="3">Golgi apparatus</location>
    </subcellularLocation>
    <subcellularLocation>
        <location evidence="2">Lysosome</location>
    </subcellularLocation>
    <subcellularLocation>
        <location evidence="4">Secreted</location>
    </subcellularLocation>
</comment>
<keyword evidence="10 21" id="KW-0732">Signal</keyword>
<evidence type="ECO:0000256" key="6">
    <source>
        <dbReference type="ARBA" id="ARBA00022525"/>
    </source>
</evidence>
<evidence type="ECO:0000256" key="17">
    <source>
        <dbReference type="ARBA" id="ARBA00023180"/>
    </source>
</evidence>
<evidence type="ECO:0000259" key="22">
    <source>
        <dbReference type="Pfam" id="PF04389"/>
    </source>
</evidence>
<keyword evidence="18" id="KW-0458">Lysosome</keyword>
<comment type="subunit">
    <text evidence="19">Homodimer. The monomeric form is inactive while the homodimer is active.</text>
</comment>
<evidence type="ECO:0000256" key="21">
    <source>
        <dbReference type="SAM" id="SignalP"/>
    </source>
</evidence>
<evidence type="ECO:0000256" key="3">
    <source>
        <dbReference type="ARBA" id="ARBA00004555"/>
    </source>
</evidence>
<sequence length="478" mass="50756">MPFRLLSIPAAALVFFAVAAVEAQTDSAPYTNAQRETADRLIDRALEDDTAWDILESLTTEVGPRLAGSEAEARARDWAARKMKALDFKNVRIETFELPYWSRTRESAEIVAPFAQPLAVAALGGSVATPEGGVEGEIARFETLQDLIDAPMEGLEGKIVFVDEIMTRTQDGSGYGAAVAKRSGAAREAGRRGAAAALIRSVGTDSHRLPHTGMMRYAEGMTPVPAAALSNPDADQLARALRLADGPVRVRLDIGVETRERAISGNVIGEIPGRTDEIIVIGGHLDSWDLGTGAVDDGAGVAVTMAAAKLIDDLTGKPKRTIRVVLWGAEEVGLVGARAYAEAHESELDRHVLASESDFGAGRVWRFQSRFGEAALPKAAAIARVLRRLGVGPGDNNAFGGPDVGPLRAAGVPVFTLAQDGWDYFDLHHTADDTLDKVEPEALKQNVAAWAATVYLASEMEGGFRDHATEGSAAGASR</sequence>
<dbReference type="Proteomes" id="UP000198346">
    <property type="component" value="Unassembled WGS sequence"/>
</dbReference>
<evidence type="ECO:0000256" key="16">
    <source>
        <dbReference type="ARBA" id="ARBA00023145"/>
    </source>
</evidence>
<gene>
    <name evidence="23" type="ORF">SAMN06297382_0338</name>
</gene>
<keyword evidence="15" id="KW-0482">Metalloprotease</keyword>
<reference evidence="23 24" key="1">
    <citation type="submission" date="2017-07" db="EMBL/GenBank/DDBJ databases">
        <authorList>
            <person name="Sun Z.S."/>
            <person name="Albrecht U."/>
            <person name="Echele G."/>
            <person name="Lee C.C."/>
        </authorList>
    </citation>
    <scope>NUCLEOTIDE SEQUENCE [LARGE SCALE GENOMIC DNA]</scope>
    <source>
        <strain evidence="23 24">CGMCC 1.12710</strain>
    </source>
</reference>
<keyword evidence="11" id="KW-0378">Hydrolase</keyword>
<dbReference type="InterPro" id="IPR007484">
    <property type="entry name" value="Peptidase_M28"/>
</dbReference>
<evidence type="ECO:0000256" key="12">
    <source>
        <dbReference type="ARBA" id="ARBA00022824"/>
    </source>
</evidence>
<dbReference type="InterPro" id="IPR039866">
    <property type="entry name" value="CPQ"/>
</dbReference>
<organism evidence="23 24">
    <name type="scientific">Amphiplicatus metriothermophilus</name>
    <dbReference type="NCBI Taxonomy" id="1519374"/>
    <lineage>
        <taxon>Bacteria</taxon>
        <taxon>Pseudomonadati</taxon>
        <taxon>Pseudomonadota</taxon>
        <taxon>Alphaproteobacteria</taxon>
        <taxon>Parvularculales</taxon>
        <taxon>Parvularculaceae</taxon>
        <taxon>Amphiplicatus</taxon>
    </lineage>
</organism>
<evidence type="ECO:0000313" key="24">
    <source>
        <dbReference type="Proteomes" id="UP000198346"/>
    </source>
</evidence>
<dbReference type="Gene3D" id="3.50.30.30">
    <property type="match status" value="1"/>
</dbReference>
<dbReference type="GO" id="GO:0005764">
    <property type="term" value="C:lysosome"/>
    <property type="evidence" value="ECO:0007669"/>
    <property type="project" value="UniProtKB-SubCell"/>
</dbReference>
<dbReference type="GO" id="GO:0004180">
    <property type="term" value="F:carboxypeptidase activity"/>
    <property type="evidence" value="ECO:0007669"/>
    <property type="project" value="UniProtKB-KW"/>
</dbReference>
<evidence type="ECO:0000256" key="4">
    <source>
        <dbReference type="ARBA" id="ARBA00004613"/>
    </source>
</evidence>
<evidence type="ECO:0000256" key="11">
    <source>
        <dbReference type="ARBA" id="ARBA00022801"/>
    </source>
</evidence>
<keyword evidence="16" id="KW-0865">Zymogen</keyword>
<dbReference type="GO" id="GO:0046872">
    <property type="term" value="F:metal ion binding"/>
    <property type="evidence" value="ECO:0007669"/>
    <property type="project" value="UniProtKB-KW"/>
</dbReference>
<evidence type="ECO:0000256" key="14">
    <source>
        <dbReference type="ARBA" id="ARBA00023034"/>
    </source>
</evidence>
<evidence type="ECO:0000256" key="10">
    <source>
        <dbReference type="ARBA" id="ARBA00022729"/>
    </source>
</evidence>
<dbReference type="SUPFAM" id="SSF53187">
    <property type="entry name" value="Zn-dependent exopeptidases"/>
    <property type="match status" value="1"/>
</dbReference>
<evidence type="ECO:0000256" key="5">
    <source>
        <dbReference type="ARBA" id="ARBA00014116"/>
    </source>
</evidence>
<feature type="signal peptide" evidence="21">
    <location>
        <begin position="1"/>
        <end position="19"/>
    </location>
</feature>
<feature type="domain" description="Peptidase M28" evidence="22">
    <location>
        <begin position="266"/>
        <end position="453"/>
    </location>
</feature>
<dbReference type="Gene3D" id="3.40.630.10">
    <property type="entry name" value="Zn peptidases"/>
    <property type="match status" value="1"/>
</dbReference>
<keyword evidence="6" id="KW-0964">Secreted</keyword>
<dbReference type="AlphaFoldDB" id="A0A239PJT5"/>
<evidence type="ECO:0000256" key="1">
    <source>
        <dbReference type="ARBA" id="ARBA00004240"/>
    </source>
</evidence>
<dbReference type="EMBL" id="FZQA01000001">
    <property type="protein sequence ID" value="SNT67845.1"/>
    <property type="molecule type" value="Genomic_DNA"/>
</dbReference>
<evidence type="ECO:0000256" key="9">
    <source>
        <dbReference type="ARBA" id="ARBA00022723"/>
    </source>
</evidence>
<dbReference type="GO" id="GO:0006508">
    <property type="term" value="P:proteolysis"/>
    <property type="evidence" value="ECO:0007669"/>
    <property type="project" value="UniProtKB-KW"/>
</dbReference>
<evidence type="ECO:0000256" key="8">
    <source>
        <dbReference type="ARBA" id="ARBA00022670"/>
    </source>
</evidence>
<accession>A0A239PJT5</accession>
<name>A0A239PJT5_9PROT</name>
<proteinExistence type="predicted"/>
<evidence type="ECO:0000256" key="13">
    <source>
        <dbReference type="ARBA" id="ARBA00022833"/>
    </source>
</evidence>
<protein>
    <recommendedName>
        <fullName evidence="5">Carboxypeptidase Q</fullName>
    </recommendedName>
    <alternativeName>
        <fullName evidence="20">Plasma glutamate carboxypeptidase</fullName>
    </alternativeName>
</protein>